<evidence type="ECO:0000259" key="2">
    <source>
        <dbReference type="PROSITE" id="PS50102"/>
    </source>
</evidence>
<dbReference type="AlphaFoldDB" id="A0A1R3RES2"/>
<reference evidence="4" key="1">
    <citation type="journal article" date="2017" name="Genome Biol.">
        <title>Comparative genomics reveals high biological diversity and specific adaptations in the industrially and medically important fungal genus Aspergillus.</title>
        <authorList>
            <person name="de Vries R.P."/>
            <person name="Riley R."/>
            <person name="Wiebenga A."/>
            <person name="Aguilar-Osorio G."/>
            <person name="Amillis S."/>
            <person name="Uchima C.A."/>
            <person name="Anderluh G."/>
            <person name="Asadollahi M."/>
            <person name="Askin M."/>
            <person name="Barry K."/>
            <person name="Battaglia E."/>
            <person name="Bayram O."/>
            <person name="Benocci T."/>
            <person name="Braus-Stromeyer S.A."/>
            <person name="Caldana C."/>
            <person name="Canovas D."/>
            <person name="Cerqueira G.C."/>
            <person name="Chen F."/>
            <person name="Chen W."/>
            <person name="Choi C."/>
            <person name="Clum A."/>
            <person name="Dos Santos R.A."/>
            <person name="Damasio A.R."/>
            <person name="Diallinas G."/>
            <person name="Emri T."/>
            <person name="Fekete E."/>
            <person name="Flipphi M."/>
            <person name="Freyberg S."/>
            <person name="Gallo A."/>
            <person name="Gournas C."/>
            <person name="Habgood R."/>
            <person name="Hainaut M."/>
            <person name="Harispe M.L."/>
            <person name="Henrissat B."/>
            <person name="Hilden K.S."/>
            <person name="Hope R."/>
            <person name="Hossain A."/>
            <person name="Karabika E."/>
            <person name="Karaffa L."/>
            <person name="Karanyi Z."/>
            <person name="Krasevec N."/>
            <person name="Kuo A."/>
            <person name="Kusch H."/>
            <person name="LaButti K."/>
            <person name="Lagendijk E.L."/>
            <person name="Lapidus A."/>
            <person name="Levasseur A."/>
            <person name="Lindquist E."/>
            <person name="Lipzen A."/>
            <person name="Logrieco A.F."/>
            <person name="MacCabe A."/>
            <person name="Maekelae M.R."/>
            <person name="Malavazi I."/>
            <person name="Melin P."/>
            <person name="Meyer V."/>
            <person name="Mielnichuk N."/>
            <person name="Miskei M."/>
            <person name="Molnar A.P."/>
            <person name="Mule G."/>
            <person name="Ngan C.Y."/>
            <person name="Orejas M."/>
            <person name="Orosz E."/>
            <person name="Ouedraogo J.P."/>
            <person name="Overkamp K.M."/>
            <person name="Park H.-S."/>
            <person name="Perrone G."/>
            <person name="Piumi F."/>
            <person name="Punt P.J."/>
            <person name="Ram A.F."/>
            <person name="Ramon A."/>
            <person name="Rauscher S."/>
            <person name="Record E."/>
            <person name="Riano-Pachon D.M."/>
            <person name="Robert V."/>
            <person name="Roehrig J."/>
            <person name="Ruller R."/>
            <person name="Salamov A."/>
            <person name="Salih N.S."/>
            <person name="Samson R.A."/>
            <person name="Sandor E."/>
            <person name="Sanguinetti M."/>
            <person name="Schuetze T."/>
            <person name="Sepcic K."/>
            <person name="Shelest E."/>
            <person name="Sherlock G."/>
            <person name="Sophianopoulou V."/>
            <person name="Squina F.M."/>
            <person name="Sun H."/>
            <person name="Susca A."/>
            <person name="Todd R.B."/>
            <person name="Tsang A."/>
            <person name="Unkles S.E."/>
            <person name="van de Wiele N."/>
            <person name="van Rossen-Uffink D."/>
            <person name="Oliveira J.V."/>
            <person name="Vesth T.C."/>
            <person name="Visser J."/>
            <person name="Yu J.-H."/>
            <person name="Zhou M."/>
            <person name="Andersen M.R."/>
            <person name="Archer D.B."/>
            <person name="Baker S.E."/>
            <person name="Benoit I."/>
            <person name="Brakhage A.A."/>
            <person name="Braus G.H."/>
            <person name="Fischer R."/>
            <person name="Frisvad J.C."/>
            <person name="Goldman G.H."/>
            <person name="Houbraken J."/>
            <person name="Oakley B."/>
            <person name="Pocsi I."/>
            <person name="Scazzocchio C."/>
            <person name="Seiboth B."/>
            <person name="vanKuyk P.A."/>
            <person name="Wortman J."/>
            <person name="Dyer P.S."/>
            <person name="Grigoriev I.V."/>
        </authorList>
    </citation>
    <scope>NUCLEOTIDE SEQUENCE [LARGE SCALE GENOMIC DNA]</scope>
    <source>
        <strain evidence="4">ITEM 5010</strain>
    </source>
</reference>
<dbReference type="SMART" id="SM00360">
    <property type="entry name" value="RRM"/>
    <property type="match status" value="1"/>
</dbReference>
<evidence type="ECO:0000256" key="1">
    <source>
        <dbReference type="PROSITE-ProRule" id="PRU00176"/>
    </source>
</evidence>
<dbReference type="EMBL" id="KV907505">
    <property type="protein sequence ID" value="OOF92979.1"/>
    <property type="molecule type" value="Genomic_DNA"/>
</dbReference>
<sequence length="286" mass="32669">MSAETMYTGPFGMGREHESPVVFYTYLHPFHPGMPMFNGYYLPQGVPPMMHNGYQQPSAFLCTEPWGLYQQCMGPSQWPCPHQSTGYPCYWHPAFLPPQVYGPPLEHRSNIPQRNRWRYFSSQGIECTDENAQDLLDPDACIFVANLPSWLSPEQLKNDVRAKFEQWGVCFVKVTKSWEKKLYSAFVQFTEAEHAAKARESAKQSGVFLSGRQLRLETPERKSEYFSINPSSVPIRCPFGLFAALADEVMLMKKNPTAKVPARRSMLAFLQLRPRQSRLGDAIVTS</sequence>
<dbReference type="SUPFAM" id="SSF54928">
    <property type="entry name" value="RNA-binding domain, RBD"/>
    <property type="match status" value="1"/>
</dbReference>
<dbReference type="VEuPathDB" id="FungiDB:ASPCADRAFT_7927"/>
<dbReference type="InterPro" id="IPR012677">
    <property type="entry name" value="Nucleotide-bd_a/b_plait_sf"/>
</dbReference>
<protein>
    <recommendedName>
        <fullName evidence="2">RRM domain-containing protein</fullName>
    </recommendedName>
</protein>
<proteinExistence type="predicted"/>
<organism evidence="3 4">
    <name type="scientific">Aspergillus carbonarius (strain ITEM 5010)</name>
    <dbReference type="NCBI Taxonomy" id="602072"/>
    <lineage>
        <taxon>Eukaryota</taxon>
        <taxon>Fungi</taxon>
        <taxon>Dikarya</taxon>
        <taxon>Ascomycota</taxon>
        <taxon>Pezizomycotina</taxon>
        <taxon>Eurotiomycetes</taxon>
        <taxon>Eurotiomycetidae</taxon>
        <taxon>Eurotiales</taxon>
        <taxon>Aspergillaceae</taxon>
        <taxon>Aspergillus</taxon>
        <taxon>Aspergillus subgen. Circumdati</taxon>
    </lineage>
</organism>
<feature type="domain" description="RRM" evidence="2">
    <location>
        <begin position="140"/>
        <end position="221"/>
    </location>
</feature>
<dbReference type="InterPro" id="IPR035979">
    <property type="entry name" value="RBD_domain_sf"/>
</dbReference>
<dbReference type="OrthoDB" id="410044at2759"/>
<evidence type="ECO:0000313" key="4">
    <source>
        <dbReference type="Proteomes" id="UP000188318"/>
    </source>
</evidence>
<accession>A0A1R3RES2</accession>
<dbReference type="Gene3D" id="3.30.70.330">
    <property type="match status" value="1"/>
</dbReference>
<dbReference type="Proteomes" id="UP000188318">
    <property type="component" value="Unassembled WGS sequence"/>
</dbReference>
<name>A0A1R3RES2_ASPC5</name>
<dbReference type="GO" id="GO:0003723">
    <property type="term" value="F:RNA binding"/>
    <property type="evidence" value="ECO:0007669"/>
    <property type="project" value="UniProtKB-UniRule"/>
</dbReference>
<evidence type="ECO:0000313" key="3">
    <source>
        <dbReference type="EMBL" id="OOF92979.1"/>
    </source>
</evidence>
<dbReference type="PROSITE" id="PS50102">
    <property type="entry name" value="RRM"/>
    <property type="match status" value="1"/>
</dbReference>
<dbReference type="InterPro" id="IPR000504">
    <property type="entry name" value="RRM_dom"/>
</dbReference>
<gene>
    <name evidence="3" type="ORF">ASPCADRAFT_7927</name>
</gene>
<dbReference type="STRING" id="602072.A0A1R3RES2"/>
<keyword evidence="1" id="KW-0694">RNA-binding</keyword>
<keyword evidence="4" id="KW-1185">Reference proteome</keyword>